<dbReference type="InterPro" id="IPR000194">
    <property type="entry name" value="ATPase_F1/V1/A1_a/bsu_nucl-bd"/>
</dbReference>
<evidence type="ECO:0000256" key="2">
    <source>
        <dbReference type="ARBA" id="ARBA00008936"/>
    </source>
</evidence>
<evidence type="ECO:0000256" key="9">
    <source>
        <dbReference type="ARBA" id="ARBA00023065"/>
    </source>
</evidence>
<dbReference type="SUPFAM" id="SSF50615">
    <property type="entry name" value="N-terminal domain of alpha and beta subunits of F1 ATP synthase"/>
    <property type="match status" value="1"/>
</dbReference>
<protein>
    <recommendedName>
        <fullName evidence="13">ATP synthase subunit beta</fullName>
        <ecNumber evidence="13">7.1.2.2</ecNumber>
    </recommendedName>
    <alternativeName>
        <fullName evidence="13">ATP synthase F1 sector subunit beta</fullName>
    </alternativeName>
    <alternativeName>
        <fullName evidence="13">F-ATPase subunit beta</fullName>
    </alternativeName>
</protein>
<evidence type="ECO:0000313" key="16">
    <source>
        <dbReference type="Proteomes" id="UP000062912"/>
    </source>
</evidence>
<dbReference type="Pfam" id="PF22919">
    <property type="entry name" value="ATP-synt_VA_C"/>
    <property type="match status" value="1"/>
</dbReference>
<dbReference type="SUPFAM" id="SSF52540">
    <property type="entry name" value="P-loop containing nucleoside triphosphate hydrolases"/>
    <property type="match status" value="1"/>
</dbReference>
<dbReference type="InterPro" id="IPR055190">
    <property type="entry name" value="ATP-synt_VA_C"/>
</dbReference>
<dbReference type="InterPro" id="IPR027417">
    <property type="entry name" value="P-loop_NTPase"/>
</dbReference>
<evidence type="ECO:0000259" key="14">
    <source>
        <dbReference type="SMART" id="SM00382"/>
    </source>
</evidence>
<dbReference type="Proteomes" id="UP000062912">
    <property type="component" value="Unassembled WGS sequence"/>
</dbReference>
<evidence type="ECO:0000256" key="1">
    <source>
        <dbReference type="ARBA" id="ARBA00004370"/>
    </source>
</evidence>
<comment type="catalytic activity">
    <reaction evidence="13">
        <text>ATP + H2O + 4 H(+)(in) = ADP + phosphate + 5 H(+)(out)</text>
        <dbReference type="Rhea" id="RHEA:57720"/>
        <dbReference type="ChEBI" id="CHEBI:15377"/>
        <dbReference type="ChEBI" id="CHEBI:15378"/>
        <dbReference type="ChEBI" id="CHEBI:30616"/>
        <dbReference type="ChEBI" id="CHEBI:43474"/>
        <dbReference type="ChEBI" id="CHEBI:456216"/>
        <dbReference type="EC" id="7.1.2.2"/>
    </reaction>
</comment>
<name>A0A132EAD6_9BURK</name>
<dbReference type="InterPro" id="IPR020003">
    <property type="entry name" value="ATPase_a/bsu_AS"/>
</dbReference>
<dbReference type="GO" id="GO:0046933">
    <property type="term" value="F:proton-transporting ATP synthase activity, rotational mechanism"/>
    <property type="evidence" value="ECO:0007669"/>
    <property type="project" value="UniProtKB-UniRule"/>
</dbReference>
<keyword evidence="12 13" id="KW-0066">ATP synthesis</keyword>
<dbReference type="GO" id="GO:0045259">
    <property type="term" value="C:proton-transporting ATP synthase complex"/>
    <property type="evidence" value="ECO:0007669"/>
    <property type="project" value="UniProtKB-KW"/>
</dbReference>
<dbReference type="HAMAP" id="MF_01347">
    <property type="entry name" value="ATP_synth_beta_bact"/>
    <property type="match status" value="1"/>
</dbReference>
<dbReference type="InterPro" id="IPR003593">
    <property type="entry name" value="AAA+_ATPase"/>
</dbReference>
<keyword evidence="7 13" id="KW-0067">ATP-binding</keyword>
<keyword evidence="8 13" id="KW-1278">Translocase</keyword>
<dbReference type="Pfam" id="PF02874">
    <property type="entry name" value="ATP-synt_ab_N"/>
    <property type="match status" value="1"/>
</dbReference>
<keyword evidence="3 13" id="KW-0813">Transport</keyword>
<dbReference type="SMART" id="SM00382">
    <property type="entry name" value="AAA"/>
    <property type="match status" value="1"/>
</dbReference>
<dbReference type="EC" id="7.1.2.2" evidence="13"/>
<keyword evidence="5 13" id="KW-0547">Nucleotide-binding</keyword>
<dbReference type="SUPFAM" id="SSF47917">
    <property type="entry name" value="C-terminal domain of alpha and beta subunits of F1 ATP synthase"/>
    <property type="match status" value="1"/>
</dbReference>
<dbReference type="RefSeq" id="WP_060246106.1">
    <property type="nucleotide sequence ID" value="NZ_LPJR01000073.1"/>
</dbReference>
<evidence type="ECO:0000256" key="8">
    <source>
        <dbReference type="ARBA" id="ARBA00022967"/>
    </source>
</evidence>
<keyword evidence="11 13" id="KW-0139">CF(1)</keyword>
<dbReference type="GO" id="GO:0005524">
    <property type="term" value="F:ATP binding"/>
    <property type="evidence" value="ECO:0007669"/>
    <property type="project" value="UniProtKB-UniRule"/>
</dbReference>
<organism evidence="15 16">
    <name type="scientific">Burkholderia pseudomultivorans</name>
    <dbReference type="NCBI Taxonomy" id="1207504"/>
    <lineage>
        <taxon>Bacteria</taxon>
        <taxon>Pseudomonadati</taxon>
        <taxon>Pseudomonadota</taxon>
        <taxon>Betaproteobacteria</taxon>
        <taxon>Burkholderiales</taxon>
        <taxon>Burkholderiaceae</taxon>
        <taxon>Burkholderia</taxon>
        <taxon>Burkholderia cepacia complex</taxon>
    </lineage>
</organism>
<keyword evidence="4 13" id="KW-1003">Cell membrane</keyword>
<evidence type="ECO:0000313" key="15">
    <source>
        <dbReference type="EMBL" id="KWF21304.1"/>
    </source>
</evidence>
<dbReference type="Pfam" id="PF00006">
    <property type="entry name" value="ATP-synt_ab"/>
    <property type="match status" value="1"/>
</dbReference>
<evidence type="ECO:0000256" key="11">
    <source>
        <dbReference type="ARBA" id="ARBA00023196"/>
    </source>
</evidence>
<dbReference type="InterPro" id="IPR024034">
    <property type="entry name" value="ATPase_F1/V1_b/a_C"/>
</dbReference>
<dbReference type="EMBL" id="LPJR01000073">
    <property type="protein sequence ID" value="KWF21304.1"/>
    <property type="molecule type" value="Genomic_DNA"/>
</dbReference>
<dbReference type="CDD" id="cd01133">
    <property type="entry name" value="F1-ATPase_beta_CD"/>
    <property type="match status" value="1"/>
</dbReference>
<dbReference type="InterPro" id="IPR005722">
    <property type="entry name" value="ATP_synth_F1_bsu"/>
</dbReference>
<dbReference type="PANTHER" id="PTHR15184:SF71">
    <property type="entry name" value="ATP SYNTHASE SUBUNIT BETA, MITOCHONDRIAL"/>
    <property type="match status" value="1"/>
</dbReference>
<keyword evidence="6 13" id="KW-0375">Hydrogen ion transport</keyword>
<dbReference type="InterPro" id="IPR036121">
    <property type="entry name" value="ATPase_F1/V1/A1_a/bsu_N_sf"/>
</dbReference>
<evidence type="ECO:0000256" key="5">
    <source>
        <dbReference type="ARBA" id="ARBA00022741"/>
    </source>
</evidence>
<evidence type="ECO:0000256" key="6">
    <source>
        <dbReference type="ARBA" id="ARBA00022781"/>
    </source>
</evidence>
<dbReference type="AlphaFoldDB" id="A0A132EAD6"/>
<comment type="caution">
    <text evidence="15">The sequence shown here is derived from an EMBL/GenBank/DDBJ whole genome shotgun (WGS) entry which is preliminary data.</text>
</comment>
<dbReference type="Gene3D" id="3.40.50.300">
    <property type="entry name" value="P-loop containing nucleotide triphosphate hydrolases"/>
    <property type="match status" value="1"/>
</dbReference>
<dbReference type="Gene3D" id="2.40.10.170">
    <property type="match status" value="1"/>
</dbReference>
<dbReference type="Gene3D" id="1.10.1140.10">
    <property type="entry name" value="Bovine Mitochondrial F1-atpase, Atp Synthase Beta Chain, Chain D, domain 3"/>
    <property type="match status" value="1"/>
</dbReference>
<sequence length="476" mass="50505">MNTGSIPNARSPQLPGCVVAVRGAVVDLAFPAGTLPPVDTAISIEVDGGSSIVAEVQAHLDERTVRALAMQSTSGLPRGAAAQASCRPIAVPVGNAVLGRLIDVMGTPGDQGEPLPVDVQRRPIHQPPPALSSQDSATGIFATGIKVVDLLAPLARGGKAAMFGGAGVGKTVLVMELIHAMVERYKGISVFAGVGERSREGHELLVDMQHSGVLPKTVLVYGQMNEPPGARWRVPLTALTVAEYFRDAQHQNVLLLMDNVFRFVQAGAEVSGLLGRLPSRVGYQPTLATEVAALQERIVSVGGVSITAIEAVYVPADDFTDPAVTTIAAHVDSMVVLSRAMAAEGMYPAIDPITSSSILLDPLVVGAEHVRVATDVRRTIEHYRELQDVISLLGIEELGADDRRIVGRARRLQRFLTQPFAVTEAFTGVPGRSVTVADTIAGCRAILDGECDAWREQSLYMVGTLDEARERERDTS</sequence>
<comment type="function">
    <text evidence="13">Produces ATP from ADP in the presence of a proton gradient across the membrane. The catalytic sites are hosted primarily by the beta subunits.</text>
</comment>
<accession>A0A132EAD6</accession>
<evidence type="ECO:0000256" key="10">
    <source>
        <dbReference type="ARBA" id="ARBA00023136"/>
    </source>
</evidence>
<keyword evidence="10 13" id="KW-0472">Membrane</keyword>
<dbReference type="PROSITE" id="PS00152">
    <property type="entry name" value="ATPASE_ALPHA_BETA"/>
    <property type="match status" value="1"/>
</dbReference>
<evidence type="ECO:0000256" key="4">
    <source>
        <dbReference type="ARBA" id="ARBA00022475"/>
    </source>
</evidence>
<dbReference type="CDD" id="cd18110">
    <property type="entry name" value="ATP-synt_F1_beta_C"/>
    <property type="match status" value="1"/>
</dbReference>
<dbReference type="NCBIfam" id="TIGR01039">
    <property type="entry name" value="atpD"/>
    <property type="match status" value="1"/>
</dbReference>
<dbReference type="GO" id="GO:0005886">
    <property type="term" value="C:plasma membrane"/>
    <property type="evidence" value="ECO:0007669"/>
    <property type="project" value="UniProtKB-SubCell"/>
</dbReference>
<dbReference type="CDD" id="cd18115">
    <property type="entry name" value="ATP-synt_F1_beta_N"/>
    <property type="match status" value="1"/>
</dbReference>
<dbReference type="InterPro" id="IPR050053">
    <property type="entry name" value="ATPase_alpha/beta_chains"/>
</dbReference>
<proteinExistence type="inferred from homology"/>
<evidence type="ECO:0000256" key="7">
    <source>
        <dbReference type="ARBA" id="ARBA00022840"/>
    </source>
</evidence>
<comment type="similarity">
    <text evidence="2 13">Belongs to the ATPase alpha/beta chains family.</text>
</comment>
<evidence type="ECO:0000256" key="12">
    <source>
        <dbReference type="ARBA" id="ARBA00023310"/>
    </source>
</evidence>
<comment type="subcellular location">
    <subcellularLocation>
        <location evidence="13">Cell membrane</location>
        <topology evidence="13">Peripheral membrane protein</topology>
    </subcellularLocation>
    <subcellularLocation>
        <location evidence="1">Membrane</location>
    </subcellularLocation>
</comment>
<dbReference type="OrthoDB" id="9801639at2"/>
<dbReference type="InterPro" id="IPR004100">
    <property type="entry name" value="ATPase_F1/V1/A1_a/bsu_N"/>
</dbReference>
<keyword evidence="9 13" id="KW-0406">Ion transport</keyword>
<feature type="binding site" evidence="13">
    <location>
        <begin position="164"/>
        <end position="171"/>
    </location>
    <ligand>
        <name>ATP</name>
        <dbReference type="ChEBI" id="CHEBI:30616"/>
    </ligand>
</feature>
<evidence type="ECO:0000256" key="13">
    <source>
        <dbReference type="HAMAP-Rule" id="MF_01347"/>
    </source>
</evidence>
<gene>
    <name evidence="13" type="primary">atpD</name>
    <name evidence="15" type="ORF">WT56_29325</name>
</gene>
<feature type="domain" description="AAA+ ATPase" evidence="14">
    <location>
        <begin position="156"/>
        <end position="339"/>
    </location>
</feature>
<evidence type="ECO:0000256" key="3">
    <source>
        <dbReference type="ARBA" id="ARBA00022448"/>
    </source>
</evidence>
<reference evidence="15 16" key="1">
    <citation type="submission" date="2015-11" db="EMBL/GenBank/DDBJ databases">
        <title>Expanding the genomic diversity of Burkholderia species for the development of highly accurate diagnostics.</title>
        <authorList>
            <person name="Sahl J."/>
            <person name="Keim P."/>
            <person name="Wagner D."/>
        </authorList>
    </citation>
    <scope>NUCLEOTIDE SEQUENCE [LARGE SCALE GENOMIC DNA]</scope>
    <source>
        <strain evidence="15 16">MSMB368WGS</strain>
    </source>
</reference>
<dbReference type="PANTHER" id="PTHR15184">
    <property type="entry name" value="ATP SYNTHASE"/>
    <property type="match status" value="1"/>
</dbReference>